<evidence type="ECO:0000313" key="2">
    <source>
        <dbReference type="EMBL" id="TKJ88161.1"/>
    </source>
</evidence>
<dbReference type="Gene3D" id="3.60.20.10">
    <property type="entry name" value="Glutamine Phosphoribosylpyrophosphate, subunit 1, domain 1"/>
    <property type="match status" value="1"/>
</dbReference>
<dbReference type="RefSeq" id="WP_062746529.1">
    <property type="nucleotide sequence ID" value="NZ_CP022725.1"/>
</dbReference>
<dbReference type="InterPro" id="IPR029055">
    <property type="entry name" value="Ntn_hydrolases_N"/>
</dbReference>
<reference evidence="2 3" key="1">
    <citation type="journal article" date="2019" name="Sci. Rep.">
        <title>Differences in resource use lead to coexistence of seed-transmitted microbial populations.</title>
        <authorList>
            <person name="Torres-Cortes G."/>
            <person name="Garcia B.J."/>
            <person name="Compant S."/>
            <person name="Rezki S."/>
            <person name="Jones P."/>
            <person name="Preveaux A."/>
            <person name="Briand M."/>
            <person name="Roulet A."/>
            <person name="Bouchez O."/>
            <person name="Jacobson D."/>
            <person name="Barret M."/>
        </authorList>
    </citation>
    <scope>NUCLEOTIDE SEQUENCE [LARGE SCALE GENOMIC DNA]</scope>
    <source>
        <strain evidence="2 3">CFBP13511</strain>
    </source>
</reference>
<dbReference type="Pfam" id="PF06267">
    <property type="entry name" value="DUF1028"/>
    <property type="match status" value="1"/>
</dbReference>
<dbReference type="AlphaFoldDB" id="A0A3S7S565"/>
<keyword evidence="4" id="KW-1185">Reference proteome</keyword>
<dbReference type="STRING" id="1219360.GCA_001571305_03001"/>
<sequence length="214" mass="22385">MTFSIVARDAQSGALAAAAATGGPAVGALVIHGRARTGAIATQALTNPLYGIRGLELLTAGLSAEQTLHLLLKEDEARERRQLLIVDNAGATAHWSGSLCGAWFSSVAGGQLAVAGNMLAGDRVLVSMQTAFERAASLPLADRMLAALNAAQQAGGDERGIRSAALKVWDTRPYAEIDLRVDWSDAPLTQLAEVLEQVRAPAYADFFRHLPGSG</sequence>
<dbReference type="SUPFAM" id="SSF56235">
    <property type="entry name" value="N-terminal nucleophile aminohydrolases (Ntn hydrolases)"/>
    <property type="match status" value="1"/>
</dbReference>
<gene>
    <name evidence="2" type="ORF">EpCFBP13511_15755</name>
    <name evidence="1" type="ORF">IFT93_13205</name>
</gene>
<dbReference type="OrthoDB" id="9790012at2"/>
<comment type="caution">
    <text evidence="2">The sequence shown here is derived from an EMBL/GenBank/DDBJ whole genome shotgun (WGS) entry which is preliminary data.</text>
</comment>
<dbReference type="PANTHER" id="PTHR39328:SF1">
    <property type="entry name" value="BLL2871 PROTEIN"/>
    <property type="match status" value="1"/>
</dbReference>
<dbReference type="Proteomes" id="UP000661012">
    <property type="component" value="Unassembled WGS sequence"/>
</dbReference>
<dbReference type="GeneID" id="67477510"/>
<organism evidence="2 3">
    <name type="scientific">Erwinia persicina</name>
    <dbReference type="NCBI Taxonomy" id="55211"/>
    <lineage>
        <taxon>Bacteria</taxon>
        <taxon>Pseudomonadati</taxon>
        <taxon>Pseudomonadota</taxon>
        <taxon>Gammaproteobacteria</taxon>
        <taxon>Enterobacterales</taxon>
        <taxon>Erwiniaceae</taxon>
        <taxon>Erwinia</taxon>
    </lineage>
</organism>
<dbReference type="PANTHER" id="PTHR39328">
    <property type="entry name" value="BLL2871 PROTEIN"/>
    <property type="match status" value="1"/>
</dbReference>
<dbReference type="EMBL" id="QGAC01000015">
    <property type="protein sequence ID" value="TKJ88161.1"/>
    <property type="molecule type" value="Genomic_DNA"/>
</dbReference>
<dbReference type="EMBL" id="JACYNN010000008">
    <property type="protein sequence ID" value="MBD8107367.1"/>
    <property type="molecule type" value="Genomic_DNA"/>
</dbReference>
<proteinExistence type="predicted"/>
<evidence type="ECO:0000313" key="3">
    <source>
        <dbReference type="Proteomes" id="UP000306393"/>
    </source>
</evidence>
<accession>A0A3S7S565</accession>
<name>A0A3S7S565_9GAMM</name>
<dbReference type="InterPro" id="IPR010430">
    <property type="entry name" value="DUF1028"/>
</dbReference>
<evidence type="ECO:0000313" key="1">
    <source>
        <dbReference type="EMBL" id="MBD8107367.1"/>
    </source>
</evidence>
<dbReference type="Proteomes" id="UP000306393">
    <property type="component" value="Unassembled WGS sequence"/>
</dbReference>
<reference evidence="1 4" key="2">
    <citation type="journal article" date="2020" name="FEMS Microbiol. Ecol.">
        <title>Temporal dynamics of bacterial communities during seed development and maturation.</title>
        <authorList>
            <person name="Chesneau G."/>
            <person name="Torres-Cortes G."/>
            <person name="Briand M."/>
            <person name="Darrasse A."/>
            <person name="Preveaux A."/>
            <person name="Marais C."/>
            <person name="Jacques M.A."/>
            <person name="Shade A."/>
            <person name="Barret M."/>
        </authorList>
    </citation>
    <scope>NUCLEOTIDE SEQUENCE [LARGE SCALE GENOMIC DNA]</scope>
    <source>
        <strain evidence="1 4">CFBP13732</strain>
    </source>
</reference>
<evidence type="ECO:0000313" key="4">
    <source>
        <dbReference type="Proteomes" id="UP000661012"/>
    </source>
</evidence>
<dbReference type="KEGG" id="epe:CI789_11735"/>
<protein>
    <submittedName>
        <fullName evidence="2">DUF1028 domain-containing protein</fullName>
    </submittedName>
</protein>